<dbReference type="EMBL" id="CAEZUO010000068">
    <property type="protein sequence ID" value="CAB4611818.1"/>
    <property type="molecule type" value="Genomic_DNA"/>
</dbReference>
<gene>
    <name evidence="2" type="ORF">UFOPK1827_01330</name>
</gene>
<dbReference type="InterPro" id="IPR025338">
    <property type="entry name" value="DUF4244"/>
</dbReference>
<dbReference type="AlphaFoldDB" id="A0A6J6HTG4"/>
<evidence type="ECO:0000256" key="1">
    <source>
        <dbReference type="SAM" id="Phobius"/>
    </source>
</evidence>
<organism evidence="2">
    <name type="scientific">freshwater metagenome</name>
    <dbReference type="NCBI Taxonomy" id="449393"/>
    <lineage>
        <taxon>unclassified sequences</taxon>
        <taxon>metagenomes</taxon>
        <taxon>ecological metagenomes</taxon>
    </lineage>
</organism>
<keyword evidence="1" id="KW-0812">Transmembrane</keyword>
<reference evidence="2" key="1">
    <citation type="submission" date="2020-05" db="EMBL/GenBank/DDBJ databases">
        <authorList>
            <person name="Chiriac C."/>
            <person name="Salcher M."/>
            <person name="Ghai R."/>
            <person name="Kavagutti S V."/>
        </authorList>
    </citation>
    <scope>NUCLEOTIDE SEQUENCE</scope>
</reference>
<dbReference type="Pfam" id="PF14029">
    <property type="entry name" value="DUF4244"/>
    <property type="match status" value="1"/>
</dbReference>
<proteinExistence type="predicted"/>
<keyword evidence="1" id="KW-0472">Membrane</keyword>
<accession>A0A6J6HTG4</accession>
<keyword evidence="1" id="KW-1133">Transmembrane helix</keyword>
<name>A0A6J6HTG4_9ZZZZ</name>
<evidence type="ECO:0000313" key="2">
    <source>
        <dbReference type="EMBL" id="CAB4611818.1"/>
    </source>
</evidence>
<feature type="transmembrane region" description="Helical" evidence="1">
    <location>
        <begin position="40"/>
        <end position="60"/>
    </location>
</feature>
<protein>
    <submittedName>
        <fullName evidence="2">Unannotated protein</fullName>
    </submittedName>
</protein>
<sequence length="82" mass="8506">MTRIISRLRCAVRDQASATLEQFTESGGERLGNDRGQTTAEYALVLLGAAGIALLLLGWATQSGAIGTLFDAVLGGVVGKVK</sequence>